<dbReference type="PROSITE" id="PS50090">
    <property type="entry name" value="MYB_LIKE"/>
    <property type="match status" value="1"/>
</dbReference>
<evidence type="ECO:0000313" key="7">
    <source>
        <dbReference type="Proteomes" id="UP001162031"/>
    </source>
</evidence>
<dbReference type="AlphaFoldDB" id="A0AAV0V0G1"/>
<sequence>MRERPTDDVSALESTAVATEAATAATIAARTRTKLSLVEVPMDTLEASLVDAAPLALGGHALVDSSEDDREYQRFLTTLLPNEQMDLSFLDEEDEEYRPEGDEDDDQEDDDARQGISKKELTDLLLDSTRMTSLAASPAVTIEPKGDNEVVGATLAVGNQNERRYHCGTRCEGGRKGMMAAAEPGPKTNSTPVTIPAVRQGRSVTVSRTQCIQLASQMHKHLQLLLQSYHLLASRPARPELAECRAMIEELQARGEKALAYKNALLSKLNPGTRSSAGVASTRAADTDVGGYNDIPCPGELSSVEENGGNADPTGSMLVSRRVTRSLTAAHAAVAHPSMFELVGSQTVNELSAGFARGCSLEERDRAVQEQMLQLDTHLLSAKKRRKSKKGYSMTEDALLAHGAKRFGTQATSWDQIRRHFLPSKTTQNLRHRYKYLISPKTGMNAVKALHSRTGPQHHNNSWLLEEDLRIARGLVELHGEKYPFSRLSKSYLPHRSRLEIRKRWERLVTKFRLDLADMKLAVPADDSLDLVVAMKELLEDKLRARMLHQHGKAERAKPETAVQLDRPGQGRRNALVSASVGKEATLGASSLVTGTQKTGSSSISCRSKNLHPALFFSSWSFISPATLLNGTCEHNWPSFMDEDNETNDSMLRNQLSASDVDDQALQPESQHVCVSGQPEALGTVQTREFMWTAMPSDAVVTPPTGTRLFQANVEMDAYILQKDSEEDDDDSDYERDELLSSDSEESGSDFEQMEFTDADDDTDANGDRETSTEALHQYDDLASDVDDRSVADADSPNKGPCWSPLSSSMSDPPGLQSAYGVVSGASHTRIRHPLRLQNLGRPGNERIGRALAALEQRIVGKSINKTASLSATSSHTGCADRPKRKVASTLVAPLSSNRTSKSHFRASIEEPAPAAGTALTASDADDDNASRAEDGSYDEAVEVADLFSSPTQLFVDDDKKAAAEISRTRQTPHECGCDRNVATTASRANVCDPICSSTPPSKKVRLEVCPSCSQTVCMCRSSELR</sequence>
<dbReference type="InterPro" id="IPR009057">
    <property type="entry name" value="Homeodomain-like_sf"/>
</dbReference>
<feature type="compositionally biased region" description="Acidic residues" evidence="4">
    <location>
        <begin position="725"/>
        <end position="736"/>
    </location>
</feature>
<feature type="compositionally biased region" description="Acidic residues" evidence="4">
    <location>
        <begin position="743"/>
        <end position="765"/>
    </location>
</feature>
<dbReference type="PANTHER" id="PTHR16088:SF3">
    <property type="entry name" value="GON-4-LIKE PROTEIN"/>
    <property type="match status" value="1"/>
</dbReference>
<dbReference type="EMBL" id="CANTFL010001475">
    <property type="protein sequence ID" value="CAI5742715.1"/>
    <property type="molecule type" value="Genomic_DNA"/>
</dbReference>
<dbReference type="InterPro" id="IPR052435">
    <property type="entry name" value="YY1-Transcr_Regul"/>
</dbReference>
<keyword evidence="7" id="KW-1185">Reference proteome</keyword>
<feature type="compositionally biased region" description="Basic and acidic residues" evidence="4">
    <location>
        <begin position="766"/>
        <end position="792"/>
    </location>
</feature>
<dbReference type="SMART" id="SM00717">
    <property type="entry name" value="SANT"/>
    <property type="match status" value="2"/>
</dbReference>
<evidence type="ECO:0000259" key="5">
    <source>
        <dbReference type="PROSITE" id="PS50090"/>
    </source>
</evidence>
<keyword evidence="3" id="KW-0539">Nucleus</keyword>
<gene>
    <name evidence="6" type="ORF">HBR001_LOCUS9120</name>
</gene>
<comment type="caution">
    <text evidence="6">The sequence shown here is derived from an EMBL/GenBank/DDBJ whole genome shotgun (WGS) entry which is preliminary data.</text>
</comment>
<feature type="region of interest" description="Disordered" evidence="4">
    <location>
        <begin position="93"/>
        <end position="120"/>
    </location>
</feature>
<dbReference type="GO" id="GO:0006355">
    <property type="term" value="P:regulation of DNA-templated transcription"/>
    <property type="evidence" value="ECO:0007669"/>
    <property type="project" value="TreeGrafter"/>
</dbReference>
<dbReference type="GO" id="GO:0003712">
    <property type="term" value="F:transcription coregulator activity"/>
    <property type="evidence" value="ECO:0007669"/>
    <property type="project" value="TreeGrafter"/>
</dbReference>
<keyword evidence="1" id="KW-0805">Transcription regulation</keyword>
<dbReference type="Proteomes" id="UP001162031">
    <property type="component" value="Unassembled WGS sequence"/>
</dbReference>
<evidence type="ECO:0000256" key="3">
    <source>
        <dbReference type="ARBA" id="ARBA00023242"/>
    </source>
</evidence>
<evidence type="ECO:0000256" key="2">
    <source>
        <dbReference type="ARBA" id="ARBA00023163"/>
    </source>
</evidence>
<proteinExistence type="predicted"/>
<dbReference type="CDD" id="cd00167">
    <property type="entry name" value="SANT"/>
    <property type="match status" value="2"/>
</dbReference>
<accession>A0AAV0V0G1</accession>
<evidence type="ECO:0000256" key="4">
    <source>
        <dbReference type="SAM" id="MobiDB-lite"/>
    </source>
</evidence>
<feature type="region of interest" description="Disordered" evidence="4">
    <location>
        <begin position="895"/>
        <end position="935"/>
    </location>
</feature>
<name>A0AAV0V0G1_HYABA</name>
<evidence type="ECO:0000256" key="1">
    <source>
        <dbReference type="ARBA" id="ARBA00023015"/>
    </source>
</evidence>
<dbReference type="GO" id="GO:0005634">
    <property type="term" value="C:nucleus"/>
    <property type="evidence" value="ECO:0007669"/>
    <property type="project" value="TreeGrafter"/>
</dbReference>
<keyword evidence="2" id="KW-0804">Transcription</keyword>
<feature type="domain" description="Myb-like" evidence="5">
    <location>
        <begin position="384"/>
        <end position="438"/>
    </location>
</feature>
<dbReference type="SUPFAM" id="SSF46689">
    <property type="entry name" value="Homeodomain-like"/>
    <property type="match status" value="1"/>
</dbReference>
<dbReference type="Gene3D" id="1.10.10.60">
    <property type="entry name" value="Homeodomain-like"/>
    <property type="match status" value="1"/>
</dbReference>
<feature type="compositionally biased region" description="Low complexity" evidence="4">
    <location>
        <begin position="911"/>
        <end position="923"/>
    </location>
</feature>
<organism evidence="6 7">
    <name type="scientific">Hyaloperonospora brassicae</name>
    <name type="common">Brassica downy mildew</name>
    <name type="synonym">Peronospora brassicae</name>
    <dbReference type="NCBI Taxonomy" id="162125"/>
    <lineage>
        <taxon>Eukaryota</taxon>
        <taxon>Sar</taxon>
        <taxon>Stramenopiles</taxon>
        <taxon>Oomycota</taxon>
        <taxon>Peronosporomycetes</taxon>
        <taxon>Peronosporales</taxon>
        <taxon>Peronosporaceae</taxon>
        <taxon>Hyaloperonospora</taxon>
    </lineage>
</organism>
<evidence type="ECO:0000313" key="6">
    <source>
        <dbReference type="EMBL" id="CAI5742715.1"/>
    </source>
</evidence>
<dbReference type="InterPro" id="IPR001005">
    <property type="entry name" value="SANT/Myb"/>
</dbReference>
<feature type="region of interest" description="Disordered" evidence="4">
    <location>
        <begin position="724"/>
        <end position="825"/>
    </location>
</feature>
<feature type="compositionally biased region" description="Acidic residues" evidence="4">
    <location>
        <begin position="93"/>
        <end position="111"/>
    </location>
</feature>
<protein>
    <recommendedName>
        <fullName evidence="5">Myb-like domain-containing protein</fullName>
    </recommendedName>
</protein>
<dbReference type="PANTHER" id="PTHR16088">
    <property type="entry name" value="YY1 ASSOCIATED PROTEIN-RELATED"/>
    <property type="match status" value="1"/>
</dbReference>
<reference evidence="6" key="1">
    <citation type="submission" date="2022-12" db="EMBL/GenBank/DDBJ databases">
        <authorList>
            <person name="Webb A."/>
        </authorList>
    </citation>
    <scope>NUCLEOTIDE SEQUENCE</scope>
    <source>
        <strain evidence="6">Hp1</strain>
    </source>
</reference>